<dbReference type="Pfam" id="PF11391">
    <property type="entry name" value="DUF2798"/>
    <property type="match status" value="1"/>
</dbReference>
<name>A0A174K441_9FIRM</name>
<feature type="transmembrane region" description="Helical" evidence="1">
    <location>
        <begin position="9"/>
        <end position="29"/>
    </location>
</feature>
<evidence type="ECO:0000313" key="3">
    <source>
        <dbReference type="Proteomes" id="UP000095544"/>
    </source>
</evidence>
<dbReference type="EMBL" id="CYZU01000052">
    <property type="protein sequence ID" value="CUP05206.1"/>
    <property type="molecule type" value="Genomic_DNA"/>
</dbReference>
<sequence length="199" mass="22275">MPKTKFQRILYGALMSITMAYGMEVYNVAIKQGYHTMAGSFSNMTNHVFLEALIEVSYMWILVFIFSNLWGNRVGRKLAGKIVRPEIDNPFYMTLMMSGCTVLIMCPTMSLAASILFNIILGHAPVSQLPAIWAGTLLKNFPMALLWNLFAAGPLTRLLFGAFMKIRHPKIAGNTAGLDIENMVDKNNRDVIMSLDSTR</sequence>
<dbReference type="RefSeq" id="WP_050642126.1">
    <property type="nucleotide sequence ID" value="NZ_CABKUE010000009.1"/>
</dbReference>
<keyword evidence="1" id="KW-0472">Membrane</keyword>
<proteinExistence type="predicted"/>
<accession>A0A174K441</accession>
<dbReference type="InterPro" id="IPR021529">
    <property type="entry name" value="DUF2798"/>
</dbReference>
<dbReference type="OrthoDB" id="7062363at2"/>
<dbReference type="Proteomes" id="UP000095544">
    <property type="component" value="Unassembled WGS sequence"/>
</dbReference>
<dbReference type="STRING" id="39482.ERS852491_04126"/>
<protein>
    <recommendedName>
        <fullName evidence="4">DUF2798 domain-containing protein</fullName>
    </recommendedName>
</protein>
<keyword evidence="1" id="KW-0812">Transmembrane</keyword>
<evidence type="ECO:0008006" key="4">
    <source>
        <dbReference type="Google" id="ProtNLM"/>
    </source>
</evidence>
<gene>
    <name evidence="2" type="ORF">ERS852491_04126</name>
</gene>
<reference evidence="2 3" key="1">
    <citation type="submission" date="2015-09" db="EMBL/GenBank/DDBJ databases">
        <authorList>
            <consortium name="Pathogen Informatics"/>
        </authorList>
    </citation>
    <scope>NUCLEOTIDE SEQUENCE [LARGE SCALE GENOMIC DNA]</scope>
    <source>
        <strain evidence="2 3">2789STDY5834876</strain>
    </source>
</reference>
<feature type="transmembrane region" description="Helical" evidence="1">
    <location>
        <begin position="49"/>
        <end position="70"/>
    </location>
</feature>
<keyword evidence="1" id="KW-1133">Transmembrane helix</keyword>
<feature type="transmembrane region" description="Helical" evidence="1">
    <location>
        <begin position="91"/>
        <end position="121"/>
    </location>
</feature>
<feature type="transmembrane region" description="Helical" evidence="1">
    <location>
        <begin position="141"/>
        <end position="160"/>
    </location>
</feature>
<organism evidence="2 3">
    <name type="scientific">Faecalicatena contorta</name>
    <dbReference type="NCBI Taxonomy" id="39482"/>
    <lineage>
        <taxon>Bacteria</taxon>
        <taxon>Bacillati</taxon>
        <taxon>Bacillota</taxon>
        <taxon>Clostridia</taxon>
        <taxon>Lachnospirales</taxon>
        <taxon>Lachnospiraceae</taxon>
        <taxon>Faecalicatena</taxon>
    </lineage>
</organism>
<dbReference type="AlphaFoldDB" id="A0A174K441"/>
<evidence type="ECO:0000256" key="1">
    <source>
        <dbReference type="SAM" id="Phobius"/>
    </source>
</evidence>
<evidence type="ECO:0000313" key="2">
    <source>
        <dbReference type="EMBL" id="CUP05206.1"/>
    </source>
</evidence>